<evidence type="ECO:0000256" key="2">
    <source>
        <dbReference type="ARBA" id="ARBA00005600"/>
    </source>
</evidence>
<gene>
    <name evidence="7" type="ORF">DR999_PMT18321</name>
</gene>
<reference evidence="7 8" key="1">
    <citation type="submission" date="2019-04" db="EMBL/GenBank/DDBJ databases">
        <title>Draft genome of the big-headed turtle Platysternon megacephalum.</title>
        <authorList>
            <person name="Gong S."/>
        </authorList>
    </citation>
    <scope>NUCLEOTIDE SEQUENCE [LARGE SCALE GENOMIC DNA]</scope>
    <source>
        <strain evidence="7">DO16091913</strain>
        <tissue evidence="7">Muscle</tissue>
    </source>
</reference>
<dbReference type="GO" id="GO:0003676">
    <property type="term" value="F:nucleic acid binding"/>
    <property type="evidence" value="ECO:0007669"/>
    <property type="project" value="InterPro"/>
</dbReference>
<dbReference type="OrthoDB" id="8573660at2759"/>
<keyword evidence="4" id="KW-1015">Disulfide bond</keyword>
<keyword evidence="3" id="KW-0964">Secreted</keyword>
<comment type="similarity">
    <text evidence="2">Belongs to the pancreatic ribonuclease family.</text>
</comment>
<comment type="subcellular location">
    <subcellularLocation>
        <location evidence="1">Secreted</location>
    </subcellularLocation>
</comment>
<accession>A0A4D9DX74</accession>
<dbReference type="AlphaFoldDB" id="A0A4D9DX74"/>
<dbReference type="InterPro" id="IPR023412">
    <property type="entry name" value="RNaseA_domain"/>
</dbReference>
<name>A0A4D9DX74_9SAUR</name>
<dbReference type="InterPro" id="IPR036816">
    <property type="entry name" value="RNaseA-like_dom_sf"/>
</dbReference>
<proteinExistence type="inferred from homology"/>
<evidence type="ECO:0000256" key="3">
    <source>
        <dbReference type="ARBA" id="ARBA00022525"/>
    </source>
</evidence>
<feature type="signal peptide" evidence="5">
    <location>
        <begin position="1"/>
        <end position="16"/>
    </location>
</feature>
<keyword evidence="7" id="KW-0812">Transmembrane</keyword>
<dbReference type="SMART" id="SM00092">
    <property type="entry name" value="RNAse_Pc"/>
    <property type="match status" value="1"/>
</dbReference>
<organism evidence="7 8">
    <name type="scientific">Platysternon megacephalum</name>
    <name type="common">big-headed turtle</name>
    <dbReference type="NCBI Taxonomy" id="55544"/>
    <lineage>
        <taxon>Eukaryota</taxon>
        <taxon>Metazoa</taxon>
        <taxon>Chordata</taxon>
        <taxon>Craniata</taxon>
        <taxon>Vertebrata</taxon>
        <taxon>Euteleostomi</taxon>
        <taxon>Archelosauria</taxon>
        <taxon>Testudinata</taxon>
        <taxon>Testudines</taxon>
        <taxon>Cryptodira</taxon>
        <taxon>Durocryptodira</taxon>
        <taxon>Testudinoidea</taxon>
        <taxon>Platysternidae</taxon>
        <taxon>Platysternon</taxon>
    </lineage>
</organism>
<dbReference type="SUPFAM" id="SSF54076">
    <property type="entry name" value="RNase A-like"/>
    <property type="match status" value="1"/>
</dbReference>
<keyword evidence="5" id="KW-0732">Signal</keyword>
<evidence type="ECO:0000256" key="1">
    <source>
        <dbReference type="ARBA" id="ARBA00004613"/>
    </source>
</evidence>
<evidence type="ECO:0000313" key="8">
    <source>
        <dbReference type="Proteomes" id="UP000297703"/>
    </source>
</evidence>
<feature type="domain" description="Ribonuclease A-domain" evidence="6">
    <location>
        <begin position="15"/>
        <end position="122"/>
    </location>
</feature>
<evidence type="ECO:0000256" key="5">
    <source>
        <dbReference type="SAM" id="SignalP"/>
    </source>
</evidence>
<dbReference type="GO" id="GO:0050830">
    <property type="term" value="P:defense response to Gram-positive bacterium"/>
    <property type="evidence" value="ECO:0007669"/>
    <property type="project" value="TreeGrafter"/>
</dbReference>
<keyword evidence="8" id="KW-1185">Reference proteome</keyword>
<dbReference type="Gene3D" id="3.10.130.10">
    <property type="entry name" value="Ribonuclease A-like domain"/>
    <property type="match status" value="1"/>
</dbReference>
<dbReference type="PANTHER" id="PTHR11437:SF10">
    <property type="entry name" value="ANGIOGENIN-RELATED"/>
    <property type="match status" value="1"/>
</dbReference>
<dbReference type="PANTHER" id="PTHR11437">
    <property type="entry name" value="RIBONUCLEASE"/>
    <property type="match status" value="1"/>
</dbReference>
<dbReference type="EMBL" id="QXTE01000315">
    <property type="protein sequence ID" value="TFJ99629.1"/>
    <property type="molecule type" value="Genomic_DNA"/>
</dbReference>
<dbReference type="PRINTS" id="PR00794">
    <property type="entry name" value="RIBONUCLEASE"/>
</dbReference>
<dbReference type="GO" id="GO:0005576">
    <property type="term" value="C:extracellular region"/>
    <property type="evidence" value="ECO:0007669"/>
    <property type="project" value="UniProtKB-SubCell"/>
</dbReference>
<sequence>MTLVLLAACLAQLSEGASNQQFVNHHIDFPRSSGHNDQGYCNRTMQRRGLTRFACKASNIFIHAPFSQVQNICGRGGKHVYGKVYASIAHFDHTESQLTSSFLGRCRNRTTILNSRIHVTCL</sequence>
<dbReference type="InterPro" id="IPR001427">
    <property type="entry name" value="RNaseA"/>
</dbReference>
<keyword evidence="7" id="KW-0472">Membrane</keyword>
<evidence type="ECO:0000313" key="7">
    <source>
        <dbReference type="EMBL" id="TFJ99629.1"/>
    </source>
</evidence>
<feature type="chain" id="PRO_5020033392" evidence="5">
    <location>
        <begin position="17"/>
        <end position="122"/>
    </location>
</feature>
<evidence type="ECO:0000259" key="6">
    <source>
        <dbReference type="SMART" id="SM00092"/>
    </source>
</evidence>
<dbReference type="GO" id="GO:0004540">
    <property type="term" value="F:RNA nuclease activity"/>
    <property type="evidence" value="ECO:0007669"/>
    <property type="project" value="TreeGrafter"/>
</dbReference>
<protein>
    <submittedName>
        <fullName evidence="7">Transmembrane protein 8A</fullName>
    </submittedName>
</protein>
<evidence type="ECO:0000256" key="4">
    <source>
        <dbReference type="ARBA" id="ARBA00023157"/>
    </source>
</evidence>
<dbReference type="Pfam" id="PF00074">
    <property type="entry name" value="RnaseA"/>
    <property type="match status" value="1"/>
</dbReference>
<comment type="caution">
    <text evidence="7">The sequence shown here is derived from an EMBL/GenBank/DDBJ whole genome shotgun (WGS) entry which is preliminary data.</text>
</comment>
<dbReference type="Proteomes" id="UP000297703">
    <property type="component" value="Unassembled WGS sequence"/>
</dbReference>
<reference evidence="7 8" key="2">
    <citation type="submission" date="2019-04" db="EMBL/GenBank/DDBJ databases">
        <title>The genome sequence of big-headed turtle.</title>
        <authorList>
            <person name="Gong S."/>
        </authorList>
    </citation>
    <scope>NUCLEOTIDE SEQUENCE [LARGE SCALE GENOMIC DNA]</scope>
    <source>
        <strain evidence="7">DO16091913</strain>
        <tissue evidence="7">Muscle</tissue>
    </source>
</reference>